<feature type="domain" description="HTH cro/C1-type" evidence="2">
    <location>
        <begin position="14"/>
        <end position="68"/>
    </location>
</feature>
<dbReference type="Proteomes" id="UP000006691">
    <property type="component" value="Chromosome"/>
</dbReference>
<dbReference type="SMART" id="SM00530">
    <property type="entry name" value="HTH_XRE"/>
    <property type="match status" value="1"/>
</dbReference>
<evidence type="ECO:0000259" key="2">
    <source>
        <dbReference type="PROSITE" id="PS50943"/>
    </source>
</evidence>
<dbReference type="AlphaFoldDB" id="F2F2H2"/>
<dbReference type="Pfam" id="PF01381">
    <property type="entry name" value="HTH_3"/>
    <property type="match status" value="1"/>
</dbReference>
<dbReference type="HOGENOM" id="CLU_066192_4_2_9"/>
<dbReference type="CDD" id="cd00093">
    <property type="entry name" value="HTH_XRE"/>
    <property type="match status" value="1"/>
</dbReference>
<dbReference type="PATRIC" id="fig|1002809.3.peg.1398"/>
<dbReference type="eggNOG" id="COG1476">
    <property type="taxonomic scope" value="Bacteria"/>
</dbReference>
<proteinExistence type="predicted"/>
<reference evidence="4" key="1">
    <citation type="submission" date="2011-04" db="EMBL/GenBank/DDBJ databases">
        <title>Genome sequence of Solibacillus silvestris StLB046.</title>
        <authorList>
            <person name="Morohoshi T."/>
            <person name="Someya N."/>
            <person name="Ikeda T."/>
        </authorList>
    </citation>
    <scope>NUCLEOTIDE SEQUENCE [LARGE SCALE GENOMIC DNA]</scope>
    <source>
        <strain evidence="4">StLB046</strain>
    </source>
</reference>
<dbReference type="PANTHER" id="PTHR46558">
    <property type="entry name" value="TRACRIPTIONAL REGULATORY PROTEIN-RELATED-RELATED"/>
    <property type="match status" value="1"/>
</dbReference>
<protein>
    <submittedName>
        <fullName evidence="3">Predicted transcriptional regulator</fullName>
    </submittedName>
</protein>
<sequence length="133" mass="15595">MEKAELLNFIGNKIKDYRLKKKYSQADLAKLIGVTNTSVSEYERGKVNIDADTLFQIADVLEAKVDDFFPARKSDSEPIDLMNEFRNINLDAKYLLMFKEMFDKANSMNEEERKKYLDSLKLTIEFHDKLRNN</sequence>
<dbReference type="InterPro" id="IPR010982">
    <property type="entry name" value="Lambda_DNA-bd_dom_sf"/>
</dbReference>
<evidence type="ECO:0000313" key="3">
    <source>
        <dbReference type="EMBL" id="BAK15810.1"/>
    </source>
</evidence>
<keyword evidence="4" id="KW-1185">Reference proteome</keyword>
<dbReference type="PROSITE" id="PS50943">
    <property type="entry name" value="HTH_CROC1"/>
    <property type="match status" value="1"/>
</dbReference>
<evidence type="ECO:0000256" key="1">
    <source>
        <dbReference type="ARBA" id="ARBA00023125"/>
    </source>
</evidence>
<name>F2F2H2_SOLSS</name>
<reference evidence="3 4" key="2">
    <citation type="journal article" date="2012" name="J. Biosci. Bioeng.">
        <title>Complete genome sequence and characterization of the N-acylhomoserine lactone-degrading gene of the potato leaf-associated Solibacillus silvestris.</title>
        <authorList>
            <person name="Morohoshi T."/>
            <person name="Tominaga Y."/>
            <person name="Someya N."/>
            <person name="Ikeda T."/>
        </authorList>
    </citation>
    <scope>NUCLEOTIDE SEQUENCE [LARGE SCALE GENOMIC DNA]</scope>
    <source>
        <strain evidence="3 4">StLB046</strain>
    </source>
</reference>
<dbReference type="PANTHER" id="PTHR46558:SF4">
    <property type="entry name" value="DNA-BIDING PHAGE PROTEIN"/>
    <property type="match status" value="1"/>
</dbReference>
<evidence type="ECO:0000313" key="4">
    <source>
        <dbReference type="Proteomes" id="UP000006691"/>
    </source>
</evidence>
<dbReference type="SUPFAM" id="SSF47413">
    <property type="entry name" value="lambda repressor-like DNA-binding domains"/>
    <property type="match status" value="1"/>
</dbReference>
<accession>F2F2H2</accession>
<keyword evidence="1" id="KW-0238">DNA-binding</keyword>
<dbReference type="GO" id="GO:0003677">
    <property type="term" value="F:DNA binding"/>
    <property type="evidence" value="ECO:0007669"/>
    <property type="project" value="UniProtKB-KW"/>
</dbReference>
<dbReference type="EMBL" id="AP012157">
    <property type="protein sequence ID" value="BAK15810.1"/>
    <property type="molecule type" value="Genomic_DNA"/>
</dbReference>
<dbReference type="InterPro" id="IPR001387">
    <property type="entry name" value="Cro/C1-type_HTH"/>
</dbReference>
<gene>
    <name evidence="3" type="ordered locus">SSIL_1387</name>
</gene>
<dbReference type="KEGG" id="siv:SSIL_1387"/>
<organism evidence="3 4">
    <name type="scientific">Solibacillus silvestris (strain StLB046)</name>
    <name type="common">Bacillus silvestris</name>
    <dbReference type="NCBI Taxonomy" id="1002809"/>
    <lineage>
        <taxon>Bacteria</taxon>
        <taxon>Bacillati</taxon>
        <taxon>Bacillota</taxon>
        <taxon>Bacilli</taxon>
        <taxon>Bacillales</taxon>
        <taxon>Caryophanaceae</taxon>
        <taxon>Solibacillus</taxon>
    </lineage>
</organism>
<dbReference type="Gene3D" id="1.10.260.40">
    <property type="entry name" value="lambda repressor-like DNA-binding domains"/>
    <property type="match status" value="1"/>
</dbReference>